<evidence type="ECO:0000313" key="3">
    <source>
        <dbReference type="Proteomes" id="UP000008370"/>
    </source>
</evidence>
<feature type="compositionally biased region" description="Low complexity" evidence="1">
    <location>
        <begin position="29"/>
        <end position="42"/>
    </location>
</feature>
<dbReference type="AlphaFoldDB" id="K5WW79"/>
<evidence type="ECO:0000313" key="2">
    <source>
        <dbReference type="EMBL" id="EKM54717.1"/>
    </source>
</evidence>
<dbReference type="InParanoid" id="K5WW79"/>
<proteinExistence type="predicted"/>
<dbReference type="HOGENOM" id="CLU_1644303_0_0_1"/>
<feature type="region of interest" description="Disordered" evidence="1">
    <location>
        <begin position="1"/>
        <end position="42"/>
    </location>
</feature>
<accession>K5WW79</accession>
<sequence length="161" mass="17078">MMVIHAYPHTQHCLRPHRSRSEENSPKGSASSRLSTASPSTSPLNGTFYVGSVVASGGDFKNHETTTAMTATATTTTMRARRLVESREEYSAHWAPGSLERPDGKYKARGAIWAASCQPPPPPPPILSRTSGGINSAPSLQSISTSASCVSISSKLARLVV</sequence>
<dbReference type="EMBL" id="JH930473">
    <property type="protein sequence ID" value="EKM54717.1"/>
    <property type="molecule type" value="Genomic_DNA"/>
</dbReference>
<protein>
    <submittedName>
        <fullName evidence="2">Uncharacterized protein</fullName>
    </submittedName>
</protein>
<dbReference type="KEGG" id="pco:PHACADRAFT_210501"/>
<dbReference type="GeneID" id="18912974"/>
<evidence type="ECO:0000256" key="1">
    <source>
        <dbReference type="SAM" id="MobiDB-lite"/>
    </source>
</evidence>
<reference evidence="2 3" key="1">
    <citation type="journal article" date="2012" name="BMC Genomics">
        <title>Comparative genomics of the white-rot fungi, Phanerochaete carnosa and P. chrysosporium, to elucidate the genetic basis of the distinct wood types they colonize.</title>
        <authorList>
            <person name="Suzuki H."/>
            <person name="MacDonald J."/>
            <person name="Syed K."/>
            <person name="Salamov A."/>
            <person name="Hori C."/>
            <person name="Aerts A."/>
            <person name="Henrissat B."/>
            <person name="Wiebenga A."/>
            <person name="vanKuyk P.A."/>
            <person name="Barry K."/>
            <person name="Lindquist E."/>
            <person name="LaButti K."/>
            <person name="Lapidus A."/>
            <person name="Lucas S."/>
            <person name="Coutinho P."/>
            <person name="Gong Y."/>
            <person name="Samejima M."/>
            <person name="Mahadevan R."/>
            <person name="Abou-Zaid M."/>
            <person name="de Vries R.P."/>
            <person name="Igarashi K."/>
            <person name="Yadav J.S."/>
            <person name="Grigoriev I.V."/>
            <person name="Master E.R."/>
        </authorList>
    </citation>
    <scope>NUCLEOTIDE SEQUENCE [LARGE SCALE GENOMIC DNA]</scope>
    <source>
        <strain evidence="2 3">HHB-10118-sp</strain>
    </source>
</reference>
<name>K5WW79_PHACS</name>
<organism evidence="2 3">
    <name type="scientific">Phanerochaete carnosa (strain HHB-10118-sp)</name>
    <name type="common">White-rot fungus</name>
    <name type="synonym">Peniophora carnosa</name>
    <dbReference type="NCBI Taxonomy" id="650164"/>
    <lineage>
        <taxon>Eukaryota</taxon>
        <taxon>Fungi</taxon>
        <taxon>Dikarya</taxon>
        <taxon>Basidiomycota</taxon>
        <taxon>Agaricomycotina</taxon>
        <taxon>Agaricomycetes</taxon>
        <taxon>Polyporales</taxon>
        <taxon>Phanerochaetaceae</taxon>
        <taxon>Phanerochaete</taxon>
    </lineage>
</organism>
<keyword evidence="3" id="KW-1185">Reference proteome</keyword>
<gene>
    <name evidence="2" type="ORF">PHACADRAFT_210501</name>
</gene>
<dbReference type="RefSeq" id="XP_007397399.1">
    <property type="nucleotide sequence ID" value="XM_007397337.1"/>
</dbReference>
<dbReference type="Proteomes" id="UP000008370">
    <property type="component" value="Unassembled WGS sequence"/>
</dbReference>